<feature type="domain" description="Putative ER transporter 6TM N-terminal" evidence="8">
    <location>
        <begin position="130"/>
        <end position="313"/>
    </location>
</feature>
<evidence type="ECO:0008006" key="12">
    <source>
        <dbReference type="Google" id="ProtNLM"/>
    </source>
</evidence>
<evidence type="ECO:0000256" key="4">
    <source>
        <dbReference type="ARBA" id="ARBA00023136"/>
    </source>
</evidence>
<gene>
    <name evidence="10" type="ORF">LCOR_02160.1</name>
</gene>
<dbReference type="PANTHER" id="PTHR37994:SF4">
    <property type="entry name" value="ER TRANSPORTER 6TM N-TERMINAL DOMAIN-CONTAINING PROTEIN-RELATED"/>
    <property type="match status" value="1"/>
</dbReference>
<evidence type="ECO:0000256" key="2">
    <source>
        <dbReference type="ARBA" id="ARBA00022692"/>
    </source>
</evidence>
<dbReference type="EMBL" id="CBTN010000006">
    <property type="protein sequence ID" value="CDH50448.1"/>
    <property type="molecule type" value="Genomic_DNA"/>
</dbReference>
<feature type="domain" description="Integral membrane bound transporter" evidence="9">
    <location>
        <begin position="787"/>
        <end position="916"/>
    </location>
</feature>
<comment type="caution">
    <text evidence="10">The sequence shown here is derived from an EMBL/GenBank/DDBJ whole genome shotgun (WGS) entry which is preliminary data.</text>
</comment>
<dbReference type="GO" id="GO:0016020">
    <property type="term" value="C:membrane"/>
    <property type="evidence" value="ECO:0007669"/>
    <property type="project" value="UniProtKB-SubCell"/>
</dbReference>
<feature type="domain" description="DUF2421" evidence="7">
    <location>
        <begin position="920"/>
        <end position="1132"/>
    </location>
</feature>
<dbReference type="Proteomes" id="UP000027586">
    <property type="component" value="Unassembled WGS sequence"/>
</dbReference>
<evidence type="ECO:0000256" key="3">
    <source>
        <dbReference type="ARBA" id="ARBA00022989"/>
    </source>
</evidence>
<comment type="subcellular location">
    <subcellularLocation>
        <location evidence="1">Membrane</location>
        <topology evidence="1">Multi-pass membrane protein</topology>
    </subcellularLocation>
</comment>
<reference evidence="10" key="1">
    <citation type="submission" date="2013-08" db="EMBL/GenBank/DDBJ databases">
        <title>Gene expansion shapes genome architecture in the human pathogen Lichtheimia corymbifera: an evolutionary genomics analysis in the ancient terrestrial Mucorales (Mucoromycotina).</title>
        <authorList>
            <person name="Schwartze V.U."/>
            <person name="Winter S."/>
            <person name="Shelest E."/>
            <person name="Marcet-Houben M."/>
            <person name="Horn F."/>
            <person name="Wehner S."/>
            <person name="Hoffmann K."/>
            <person name="Riege K."/>
            <person name="Sammeth M."/>
            <person name="Nowrousian M."/>
            <person name="Valiante V."/>
            <person name="Linde J."/>
            <person name="Jacobsen I.D."/>
            <person name="Marz M."/>
            <person name="Brakhage A.A."/>
            <person name="Gabaldon T."/>
            <person name="Bocker S."/>
            <person name="Voigt K."/>
        </authorList>
    </citation>
    <scope>NUCLEOTIDE SEQUENCE [LARGE SCALE GENOMIC DNA]</scope>
    <source>
        <strain evidence="10">FSU 9682</strain>
    </source>
</reference>
<feature type="compositionally biased region" description="Polar residues" evidence="5">
    <location>
        <begin position="360"/>
        <end position="375"/>
    </location>
</feature>
<feature type="transmembrane region" description="Helical" evidence="6">
    <location>
        <begin position="157"/>
        <end position="178"/>
    </location>
</feature>
<keyword evidence="11" id="KW-1185">Reference proteome</keyword>
<feature type="transmembrane region" description="Helical" evidence="6">
    <location>
        <begin position="765"/>
        <end position="782"/>
    </location>
</feature>
<dbReference type="PANTHER" id="PTHR37994">
    <property type="entry name" value="ARAE_2_N DOMAIN-CONTAINING PROTEIN-RELATED"/>
    <property type="match status" value="1"/>
</dbReference>
<proteinExistence type="predicted"/>
<dbReference type="InterPro" id="IPR018823">
    <property type="entry name" value="ArAE_2_N"/>
</dbReference>
<feature type="transmembrane region" description="Helical" evidence="6">
    <location>
        <begin position="132"/>
        <end position="151"/>
    </location>
</feature>
<feature type="compositionally biased region" description="Polar residues" evidence="5">
    <location>
        <begin position="423"/>
        <end position="432"/>
    </location>
</feature>
<feature type="region of interest" description="Disordered" evidence="5">
    <location>
        <begin position="346"/>
        <end position="491"/>
    </location>
</feature>
<feature type="compositionally biased region" description="Basic and acidic residues" evidence="5">
    <location>
        <begin position="460"/>
        <end position="475"/>
    </location>
</feature>
<evidence type="ECO:0000313" key="10">
    <source>
        <dbReference type="EMBL" id="CDH50448.1"/>
    </source>
</evidence>
<feature type="transmembrane region" description="Helical" evidence="6">
    <location>
        <begin position="904"/>
        <end position="921"/>
    </location>
</feature>
<feature type="transmembrane region" description="Helical" evidence="6">
    <location>
        <begin position="864"/>
        <end position="884"/>
    </location>
</feature>
<dbReference type="OrthoDB" id="417037at2759"/>
<sequence length="1144" mass="129081">MSKEAFVTQLSFHFSPASGHILPLQTIRERIRGIWESLTWPIVKRILKADLAVTILFALLLVEPIRERAEYGIILAQVAAEFIHPAKSYGALGEDIAFGTVMCSVATGWSLLGIYCASLVRVPDSTDLAQTKVCAVLACFLFIGAFCLNFLRARVDQANLGGMLSATILVITLTGAVRDQQYDPTAVLQDYIPILGAFVLVFLICVLVWPENSTCIYVQQLIKTIETFDGIAQRQVDSFLHSNKAPREQSVYPSRSSQVEPLPVVQRTLESLLQTLVEKKRVVRREVTFSAVAPRDVSEITRLMKKMRVPLQGIGLSRTIEDNMRKALTRRHIANRLKKFATLDSLDPISNPAADPRASYSGQSFSTVGSDNPCWTSDDDDGDDDDDASTVSSSSSSTCSSSSSSIGSRGTHDDNNDDDLMRPSTSTQQTKIPSPYEETGAPNEKEVDDSSDDDEEETDHDPKAGVRDDDDDHGHGNGFFTPEHITITLPPESPNVWRREYDEILETVRPIYRELSQACSTAAYESTLRLNRMQRGGWGRTIRHIVGKGPSDEEYARDHDPSVPLLKAIRRFDSHRLTGLQRLYHEDVPRRILFMLLHFQFNLRGYAERVYTLSSLVYEMDQVRTRRRVWLPHMSLRKWLGRKNDQEDVGLDPPAQIVETHVYESAGLQRSLSRRATTLLNEMEALPDLAEPMRGQVPAPNDSSSNLQQRKRQSSNGGGMAPPRFDPTVMYHDPDVAYPTTRTQRAFYTCWQFCKANLYSADTTFAVRACIVLMALTLPAFLDESIDWYNRARGQWAAVVALVWMGPSVGSNFFGLMVRTVGTFIGAICSLLIWEISRTNKAAMVILVFVFNLPWWLVYLNGKFWKATGLFSLITTSIIVGYAYHYKMSGAGISVYEVTYERTISVLAGVLAALVISVFPYPRTGRVELRHRISRTLGDVAALYSSFLALLLKNSRRDENVRKENRKVFRCVAADIRKQIKGALVLLEQSRFEPALRGVFQEHKYLQILQVLENMVNLMIDMEHALERIHEHWRLDLVRNTWKERKNAIASFLTALHLGANALSNKSPLPPYILRPTRARRILTNKARLIPNLMPEHLADPEYTYYSAYLMSSEQLAVEIELLISTIRDLVGPDSVSVWLDYRH</sequence>
<evidence type="ECO:0000256" key="6">
    <source>
        <dbReference type="SAM" id="Phobius"/>
    </source>
</evidence>
<keyword evidence="2 6" id="KW-0812">Transmembrane</keyword>
<evidence type="ECO:0000256" key="1">
    <source>
        <dbReference type="ARBA" id="ARBA00004141"/>
    </source>
</evidence>
<feature type="transmembrane region" description="Helical" evidence="6">
    <location>
        <begin position="98"/>
        <end position="120"/>
    </location>
</feature>
<feature type="compositionally biased region" description="Acidic residues" evidence="5">
    <location>
        <begin position="446"/>
        <end position="459"/>
    </location>
</feature>
<evidence type="ECO:0000256" key="5">
    <source>
        <dbReference type="SAM" id="MobiDB-lite"/>
    </source>
</evidence>
<organism evidence="10 11">
    <name type="scientific">Lichtheimia corymbifera JMRC:FSU:9682</name>
    <dbReference type="NCBI Taxonomy" id="1263082"/>
    <lineage>
        <taxon>Eukaryota</taxon>
        <taxon>Fungi</taxon>
        <taxon>Fungi incertae sedis</taxon>
        <taxon>Mucoromycota</taxon>
        <taxon>Mucoromycotina</taxon>
        <taxon>Mucoromycetes</taxon>
        <taxon>Mucorales</taxon>
        <taxon>Lichtheimiaceae</taxon>
        <taxon>Lichtheimia</taxon>
    </lineage>
</organism>
<dbReference type="AlphaFoldDB" id="A0A068RJW3"/>
<feature type="transmembrane region" description="Helical" evidence="6">
    <location>
        <begin position="841"/>
        <end position="858"/>
    </location>
</feature>
<dbReference type="Pfam" id="PF13515">
    <property type="entry name" value="FUSC_2"/>
    <property type="match status" value="1"/>
</dbReference>
<accession>A0A068RJW3</accession>
<dbReference type="InterPro" id="IPR018820">
    <property type="entry name" value="BRE4-related_DUF2421"/>
</dbReference>
<feature type="compositionally biased region" description="Low complexity" evidence="5">
    <location>
        <begin position="389"/>
        <end position="405"/>
    </location>
</feature>
<keyword evidence="4 6" id="KW-0472">Membrane</keyword>
<feature type="compositionally biased region" description="Acidic residues" evidence="5">
    <location>
        <begin position="377"/>
        <end position="388"/>
    </location>
</feature>
<evidence type="ECO:0000259" key="8">
    <source>
        <dbReference type="Pfam" id="PF10337"/>
    </source>
</evidence>
<keyword evidence="3 6" id="KW-1133">Transmembrane helix</keyword>
<evidence type="ECO:0000259" key="7">
    <source>
        <dbReference type="Pfam" id="PF10334"/>
    </source>
</evidence>
<feature type="region of interest" description="Disordered" evidence="5">
    <location>
        <begin position="692"/>
        <end position="725"/>
    </location>
</feature>
<name>A0A068RJW3_9FUNG</name>
<evidence type="ECO:0000313" key="11">
    <source>
        <dbReference type="Proteomes" id="UP000027586"/>
    </source>
</evidence>
<evidence type="ECO:0000259" key="9">
    <source>
        <dbReference type="Pfam" id="PF13515"/>
    </source>
</evidence>
<feature type="transmembrane region" description="Helical" evidence="6">
    <location>
        <begin position="190"/>
        <end position="209"/>
    </location>
</feature>
<protein>
    <recommendedName>
        <fullName evidence="12">DUF2421 domain-containing protein</fullName>
    </recommendedName>
</protein>
<dbReference type="Pfam" id="PF10337">
    <property type="entry name" value="ArAE_2_N"/>
    <property type="match status" value="1"/>
</dbReference>
<dbReference type="STRING" id="1263082.A0A068RJW3"/>
<feature type="transmembrane region" description="Helical" evidence="6">
    <location>
        <begin position="816"/>
        <end position="834"/>
    </location>
</feature>
<dbReference type="VEuPathDB" id="FungiDB:LCOR_02160.1"/>
<dbReference type="Pfam" id="PF10334">
    <property type="entry name" value="BRE4"/>
    <property type="match status" value="1"/>
</dbReference>
<dbReference type="InterPro" id="IPR049453">
    <property type="entry name" value="Memb_transporter_dom"/>
</dbReference>